<evidence type="ECO:0000313" key="3">
    <source>
        <dbReference type="Proteomes" id="UP000004090"/>
    </source>
</evidence>
<evidence type="ECO:0008006" key="4">
    <source>
        <dbReference type="Google" id="ProtNLM"/>
    </source>
</evidence>
<dbReference type="AlphaFoldDB" id="A8RCX7"/>
<dbReference type="GO" id="GO:0006355">
    <property type="term" value="P:regulation of DNA-templated transcription"/>
    <property type="evidence" value="ECO:0007669"/>
    <property type="project" value="InterPro"/>
</dbReference>
<accession>A8RCX7</accession>
<feature type="region of interest" description="Disordered" evidence="1">
    <location>
        <begin position="1"/>
        <end position="26"/>
    </location>
</feature>
<feature type="compositionally biased region" description="Basic and acidic residues" evidence="1">
    <location>
        <begin position="1"/>
        <end position="14"/>
    </location>
</feature>
<dbReference type="SUPFAM" id="SSF47598">
    <property type="entry name" value="Ribbon-helix-helix"/>
    <property type="match status" value="1"/>
</dbReference>
<evidence type="ECO:0000313" key="2">
    <source>
        <dbReference type="EMBL" id="EDP10932.1"/>
    </source>
</evidence>
<reference evidence="2 3" key="2">
    <citation type="submission" date="2007-09" db="EMBL/GenBank/DDBJ databases">
        <authorList>
            <person name="Fulton L."/>
            <person name="Clifton S."/>
            <person name="Fulton B."/>
            <person name="Xu J."/>
            <person name="Minx P."/>
            <person name="Pepin K.H."/>
            <person name="Johnson M."/>
            <person name="Thiruvilangam P."/>
            <person name="Bhonagiri V."/>
            <person name="Nash W.E."/>
            <person name="Mardis E.R."/>
            <person name="Wilson R.K."/>
        </authorList>
    </citation>
    <scope>NUCLEOTIDE SEQUENCE [LARGE SCALE GENOMIC DNA]</scope>
    <source>
        <strain evidence="2 3">DSM 3991</strain>
    </source>
</reference>
<dbReference type="Pfam" id="PF21983">
    <property type="entry name" value="NikA-like"/>
    <property type="match status" value="1"/>
</dbReference>
<sequence>MSNEKERRTMSDKKKVGRPPIDNARTERMAFRVTKEEKEELKTLAQKKGLTITELILQGIEKMK</sequence>
<gene>
    <name evidence="2" type="ORF">EUBDOL_01531</name>
</gene>
<proteinExistence type="predicted"/>
<dbReference type="InterPro" id="IPR010985">
    <property type="entry name" value="Ribbon_hlx_hlx"/>
</dbReference>
<dbReference type="InterPro" id="IPR053842">
    <property type="entry name" value="NikA-like"/>
</dbReference>
<name>A8RCX7_9FIRM</name>
<dbReference type="STRING" id="428127.EUBDOL_01531"/>
<comment type="caution">
    <text evidence="2">The sequence shown here is derived from an EMBL/GenBank/DDBJ whole genome shotgun (WGS) entry which is preliminary data.</text>
</comment>
<reference evidence="2 3" key="1">
    <citation type="submission" date="2007-09" db="EMBL/GenBank/DDBJ databases">
        <title>Draft genome sequence of Eubacterium dolichum (DSM 3991).</title>
        <authorList>
            <person name="Sudarsanam P."/>
            <person name="Ley R."/>
            <person name="Guruge J."/>
            <person name="Turnbaugh P.J."/>
            <person name="Mahowald M."/>
            <person name="Liep D."/>
            <person name="Gordon J."/>
        </authorList>
    </citation>
    <scope>NUCLEOTIDE SEQUENCE [LARGE SCALE GENOMIC DNA]</scope>
    <source>
        <strain evidence="2 3">DSM 3991</strain>
    </source>
</reference>
<dbReference type="EMBL" id="ABAW02000021">
    <property type="protein sequence ID" value="EDP10932.1"/>
    <property type="molecule type" value="Genomic_DNA"/>
</dbReference>
<organism evidence="2 3">
    <name type="scientific">Amedibacillus dolichus DSM 3991</name>
    <dbReference type="NCBI Taxonomy" id="428127"/>
    <lineage>
        <taxon>Bacteria</taxon>
        <taxon>Bacillati</taxon>
        <taxon>Bacillota</taxon>
        <taxon>Erysipelotrichia</taxon>
        <taxon>Erysipelotrichales</taxon>
        <taxon>Erysipelotrichaceae</taxon>
        <taxon>Amedibacillus</taxon>
    </lineage>
</organism>
<dbReference type="HOGENOM" id="CLU_198307_1_0_9"/>
<dbReference type="Proteomes" id="UP000004090">
    <property type="component" value="Unassembled WGS sequence"/>
</dbReference>
<protein>
    <recommendedName>
        <fullName evidence="4">Ribbon-helix-helix protein CopG domain-containing protein</fullName>
    </recommendedName>
</protein>
<evidence type="ECO:0000256" key="1">
    <source>
        <dbReference type="SAM" id="MobiDB-lite"/>
    </source>
</evidence>